<evidence type="ECO:0000313" key="9">
    <source>
        <dbReference type="Proteomes" id="UP000187455"/>
    </source>
</evidence>
<dbReference type="GO" id="GO:0070987">
    <property type="term" value="P:error-free translesion synthesis"/>
    <property type="evidence" value="ECO:0007669"/>
    <property type="project" value="UniProtKB-ARBA"/>
</dbReference>
<evidence type="ECO:0000256" key="4">
    <source>
        <dbReference type="ARBA" id="ARBA00022763"/>
    </source>
</evidence>
<accession>A0A1R0GZS8</accession>
<dbReference type="Gene3D" id="3.40.1170.60">
    <property type="match status" value="1"/>
</dbReference>
<dbReference type="Proteomes" id="UP000187455">
    <property type="component" value="Unassembled WGS sequence"/>
</dbReference>
<feature type="domain" description="UmuC" evidence="7">
    <location>
        <begin position="15"/>
        <end position="277"/>
    </location>
</feature>
<comment type="subcellular location">
    <subcellularLocation>
        <location evidence="1">Nucleus</location>
    </subcellularLocation>
</comment>
<comment type="caution">
    <text evidence="8">The sequence shown here is derived from an EMBL/GenBank/DDBJ whole genome shotgun (WGS) entry which is preliminary data.</text>
</comment>
<dbReference type="STRING" id="133383.A0A1R0GZS8"/>
<dbReference type="EMBL" id="LSSL01001596">
    <property type="protein sequence ID" value="OLY82377.1"/>
    <property type="molecule type" value="Genomic_DNA"/>
</dbReference>
<organism evidence="8 9">
    <name type="scientific">Smittium mucronatum</name>
    <dbReference type="NCBI Taxonomy" id="133383"/>
    <lineage>
        <taxon>Eukaryota</taxon>
        <taxon>Fungi</taxon>
        <taxon>Fungi incertae sedis</taxon>
        <taxon>Zoopagomycota</taxon>
        <taxon>Kickxellomycotina</taxon>
        <taxon>Harpellomycetes</taxon>
        <taxon>Harpellales</taxon>
        <taxon>Legeriomycetaceae</taxon>
        <taxon>Smittium</taxon>
    </lineage>
</organism>
<dbReference type="OrthoDB" id="5723at2759"/>
<sequence length="694" mass="77932">MNKTLNVENTNNRVILHADLDCFYCQVEQRRLHLPLSTPLGVQQWGSLVAVNYEARKGDTVRDSLLKCSGILWNIFIFRFTRNFVAVHVATYTAGKKAGYHKDPKQDTHKICLDVYRRASKEVFTVFQKYCPDMQKASVDEAYLDVTKLAQEEIQKDKESGKIDYIYSQEEGSEIPVINWSKGGPATLNIISGNSSNNVSFGNQDLLLFYGALICNRIREEVLSSVGFTVSVGISHSKILSKLASSQNKPNKQTIVLSSGTSDFLENIKIEKLQQLGGKLGTHLKELLMIETVVSKNSKTKVMSSVKSFGSTKKLYTFDQVKSWLSVLGTDLFERLLEEQESGSRWPKTLSLTLVSCNNLVPDRNKSCNFPSHNTPNVLTSPDPIIDAITNLATSYLAQYNSPSGDSNNFKTNKLDIFPLARIHVSVGSFYDFQKQDIHIKDLISKSYNKPLKHSFSFNHNPDFALKDREKAPVSNRIPKRKIPKPHLSSPFCNKQLKLDVSCFSKTSPHSSPSVAAAATNQPDVESTVLENAFYNSQLTPVVADPKVYMNQNSRFSPVQTRLKPQSPHRNKGLLAFFSKPAQSSDTVSQFPLIQNTPSHLASPHPLKTDQPSSLQAISSTQSILDVTEPHFEDTDDHVDQDVKFKCEICSFGESEVFINEQDRKSHFDYHVALLWQARDNHARNVSLQISRSF</sequence>
<evidence type="ECO:0000256" key="5">
    <source>
        <dbReference type="ARBA" id="ARBA00023204"/>
    </source>
</evidence>
<keyword evidence="5" id="KW-0234">DNA repair</keyword>
<dbReference type="GO" id="GO:0006281">
    <property type="term" value="P:DNA repair"/>
    <property type="evidence" value="ECO:0007669"/>
    <property type="project" value="UniProtKB-KW"/>
</dbReference>
<name>A0A1R0GZS8_9FUNG</name>
<evidence type="ECO:0000256" key="2">
    <source>
        <dbReference type="ARBA" id="ARBA00022679"/>
    </source>
</evidence>
<proteinExistence type="predicted"/>
<dbReference type="PROSITE" id="PS50173">
    <property type="entry name" value="UMUC"/>
    <property type="match status" value="1"/>
</dbReference>
<dbReference type="GO" id="GO:0003684">
    <property type="term" value="F:damaged DNA binding"/>
    <property type="evidence" value="ECO:0007669"/>
    <property type="project" value="InterPro"/>
</dbReference>
<evidence type="ECO:0000256" key="1">
    <source>
        <dbReference type="ARBA" id="ARBA00004123"/>
    </source>
</evidence>
<dbReference type="InterPro" id="IPR043502">
    <property type="entry name" value="DNA/RNA_pol_sf"/>
</dbReference>
<dbReference type="GO" id="GO:0035861">
    <property type="term" value="C:site of double-strand break"/>
    <property type="evidence" value="ECO:0007669"/>
    <property type="project" value="TreeGrafter"/>
</dbReference>
<gene>
    <name evidence="8" type="ORF">AYI68_g3507</name>
</gene>
<evidence type="ECO:0000313" key="8">
    <source>
        <dbReference type="EMBL" id="OLY82377.1"/>
    </source>
</evidence>
<dbReference type="InterPro" id="IPR043128">
    <property type="entry name" value="Rev_trsase/Diguanyl_cyclase"/>
</dbReference>
<dbReference type="PANTHER" id="PTHR45873:SF1">
    <property type="entry name" value="DNA POLYMERASE ETA"/>
    <property type="match status" value="1"/>
</dbReference>
<dbReference type="InterPro" id="IPR036775">
    <property type="entry name" value="DNA_pol_Y-fam_lit_finger_sf"/>
</dbReference>
<keyword evidence="4" id="KW-0227">DNA damage</keyword>
<dbReference type="InterPro" id="IPR001126">
    <property type="entry name" value="UmuC"/>
</dbReference>
<keyword evidence="9" id="KW-1185">Reference proteome</keyword>
<dbReference type="AlphaFoldDB" id="A0A1R0GZS8"/>
<dbReference type="GO" id="GO:0042276">
    <property type="term" value="P:error-prone translesion synthesis"/>
    <property type="evidence" value="ECO:0007669"/>
    <property type="project" value="TreeGrafter"/>
</dbReference>
<dbReference type="InterPro" id="IPR052230">
    <property type="entry name" value="DNA_polymerase_eta"/>
</dbReference>
<dbReference type="GO" id="GO:0005634">
    <property type="term" value="C:nucleus"/>
    <property type="evidence" value="ECO:0007669"/>
    <property type="project" value="UniProtKB-SubCell"/>
</dbReference>
<protein>
    <submittedName>
        <fullName evidence="8">N-acetyltransferase eso1</fullName>
    </submittedName>
</protein>
<keyword evidence="2 8" id="KW-0808">Transferase</keyword>
<dbReference type="Gene3D" id="3.30.70.270">
    <property type="match status" value="1"/>
</dbReference>
<dbReference type="GO" id="GO:0009314">
    <property type="term" value="P:response to radiation"/>
    <property type="evidence" value="ECO:0007669"/>
    <property type="project" value="TreeGrafter"/>
</dbReference>
<dbReference type="GO" id="GO:0005657">
    <property type="term" value="C:replication fork"/>
    <property type="evidence" value="ECO:0007669"/>
    <property type="project" value="TreeGrafter"/>
</dbReference>
<keyword evidence="6" id="KW-0539">Nucleus</keyword>
<evidence type="ECO:0000256" key="6">
    <source>
        <dbReference type="ARBA" id="ARBA00023242"/>
    </source>
</evidence>
<evidence type="ECO:0000259" key="7">
    <source>
        <dbReference type="PROSITE" id="PS50173"/>
    </source>
</evidence>
<dbReference type="Gene3D" id="3.30.1490.100">
    <property type="entry name" value="DNA polymerase, Y-family, little finger domain"/>
    <property type="match status" value="1"/>
</dbReference>
<evidence type="ECO:0000256" key="3">
    <source>
        <dbReference type="ARBA" id="ARBA00022723"/>
    </source>
</evidence>
<dbReference type="Pfam" id="PF00817">
    <property type="entry name" value="IMS"/>
    <property type="match status" value="1"/>
</dbReference>
<dbReference type="PIRSF" id="PIRSF036603">
    <property type="entry name" value="DPol_eta"/>
    <property type="match status" value="1"/>
</dbReference>
<reference evidence="8 9" key="1">
    <citation type="journal article" date="2016" name="Mol. Biol. Evol.">
        <title>Genome-Wide Survey of Gut Fungi (Harpellales) Reveals the First Horizontally Transferred Ubiquitin Gene from a Mosquito Host.</title>
        <authorList>
            <person name="Wang Y."/>
            <person name="White M.M."/>
            <person name="Kvist S."/>
            <person name="Moncalvo J.M."/>
        </authorList>
    </citation>
    <scope>NUCLEOTIDE SEQUENCE [LARGE SCALE GENOMIC DNA]</scope>
    <source>
        <strain evidence="8 9">ALG-7-W6</strain>
    </source>
</reference>
<dbReference type="SUPFAM" id="SSF56672">
    <property type="entry name" value="DNA/RNA polymerases"/>
    <property type="match status" value="1"/>
</dbReference>
<dbReference type="GO" id="GO:0003887">
    <property type="term" value="F:DNA-directed DNA polymerase activity"/>
    <property type="evidence" value="ECO:0007669"/>
    <property type="project" value="TreeGrafter"/>
</dbReference>
<dbReference type="GO" id="GO:0046872">
    <property type="term" value="F:metal ion binding"/>
    <property type="evidence" value="ECO:0007669"/>
    <property type="project" value="UniProtKB-KW"/>
</dbReference>
<dbReference type="PANTHER" id="PTHR45873">
    <property type="entry name" value="DNA POLYMERASE ETA"/>
    <property type="match status" value="1"/>
</dbReference>
<dbReference type="SUPFAM" id="SSF100879">
    <property type="entry name" value="Lesion bypass DNA polymerase (Y-family), little finger domain"/>
    <property type="match status" value="1"/>
</dbReference>
<keyword evidence="3" id="KW-0479">Metal-binding</keyword>